<dbReference type="PANTHER" id="PTHR33048:SF124">
    <property type="entry name" value="INTEGRAL MEMBRANE PROTEIN"/>
    <property type="match status" value="1"/>
</dbReference>
<feature type="transmembrane region" description="Helical" evidence="6">
    <location>
        <begin position="211"/>
        <end position="238"/>
    </location>
</feature>
<proteinExistence type="inferred from homology"/>
<keyword evidence="2 6" id="KW-0812">Transmembrane</keyword>
<dbReference type="Proteomes" id="UP001152533">
    <property type="component" value="Unassembled WGS sequence"/>
</dbReference>
<keyword evidence="3 6" id="KW-1133">Transmembrane helix</keyword>
<comment type="similarity">
    <text evidence="5">Belongs to the SAT4 family.</text>
</comment>
<keyword evidence="9" id="KW-1185">Reference proteome</keyword>
<protein>
    <recommendedName>
        <fullName evidence="7">Rhodopsin domain-containing protein</fullName>
    </recommendedName>
</protein>
<feature type="transmembrane region" description="Helical" evidence="6">
    <location>
        <begin position="139"/>
        <end position="158"/>
    </location>
</feature>
<feature type="domain" description="Rhodopsin" evidence="7">
    <location>
        <begin position="56"/>
        <end position="312"/>
    </location>
</feature>
<reference evidence="8" key="1">
    <citation type="submission" date="2022-08" db="EMBL/GenBank/DDBJ databases">
        <authorList>
            <person name="Giroux E."/>
            <person name="Giroux E."/>
        </authorList>
    </citation>
    <scope>NUCLEOTIDE SEQUENCE</scope>
    <source>
        <strain evidence="8">H1091258</strain>
    </source>
</reference>
<evidence type="ECO:0000256" key="5">
    <source>
        <dbReference type="ARBA" id="ARBA00038359"/>
    </source>
</evidence>
<evidence type="ECO:0000259" key="7">
    <source>
        <dbReference type="Pfam" id="PF20684"/>
    </source>
</evidence>
<evidence type="ECO:0000256" key="3">
    <source>
        <dbReference type="ARBA" id="ARBA00022989"/>
    </source>
</evidence>
<evidence type="ECO:0000256" key="1">
    <source>
        <dbReference type="ARBA" id="ARBA00004141"/>
    </source>
</evidence>
<feature type="transmembrane region" description="Helical" evidence="6">
    <location>
        <begin position="170"/>
        <end position="191"/>
    </location>
</feature>
<evidence type="ECO:0000256" key="2">
    <source>
        <dbReference type="ARBA" id="ARBA00022692"/>
    </source>
</evidence>
<sequence length="410" mass="45565">MSNHTQFPTADMPASVIPPPPGVTVDFDHPRQQKVLEHYLIFGIGGTIAFIALCQRFYTKIFLSKGLQIDDAFMFLGWVASVVTQAMLVASIAEGGMCAHAWEMPLSRFVKYSIVCRPPPRAPTVANKANSRKDVYVTAPVYMLCNGFTKLSLLTFYLHLSPQRWFRICVWIGIVVVSLYSGCITLLMLFHCNPVRKAFDFTINDGKCLDVAVLYIATAVSNIATDVMLFILPMPMIFNLRMKIAQKIGAMLIFGIGSITIATSIIRLVLLPKLLTSTDPSWDAAPANIWTFIEGNLFVICGSMPTLRKFFKHFAPKLMGTSTNPSSYGAVYHASYANQQSHNTKSRARSQYQQFSDQNEMHTFHSDHKRGMDDDSAFTSVVVAGGGRESADDMSDKAILQTKTVTIQRD</sequence>
<dbReference type="PANTHER" id="PTHR33048">
    <property type="entry name" value="PTH11-LIKE INTEGRAL MEMBRANE PROTEIN (AFU_ORTHOLOGUE AFUA_5G11245)"/>
    <property type="match status" value="1"/>
</dbReference>
<evidence type="ECO:0000313" key="8">
    <source>
        <dbReference type="EMBL" id="CAI0649561.1"/>
    </source>
</evidence>
<dbReference type="AlphaFoldDB" id="A0A9W4WLM9"/>
<organism evidence="8 9">
    <name type="scientific">Colletotrichum noveboracense</name>
    <dbReference type="NCBI Taxonomy" id="2664923"/>
    <lineage>
        <taxon>Eukaryota</taxon>
        <taxon>Fungi</taxon>
        <taxon>Dikarya</taxon>
        <taxon>Ascomycota</taxon>
        <taxon>Pezizomycotina</taxon>
        <taxon>Sordariomycetes</taxon>
        <taxon>Hypocreomycetidae</taxon>
        <taxon>Glomerellales</taxon>
        <taxon>Glomerellaceae</taxon>
        <taxon>Colletotrichum</taxon>
        <taxon>Colletotrichum gloeosporioides species complex</taxon>
    </lineage>
</organism>
<dbReference type="InterPro" id="IPR052337">
    <property type="entry name" value="SAT4-like"/>
</dbReference>
<feature type="transmembrane region" description="Helical" evidence="6">
    <location>
        <begin position="250"/>
        <end position="269"/>
    </location>
</feature>
<name>A0A9W4WLM9_9PEZI</name>
<feature type="transmembrane region" description="Helical" evidence="6">
    <location>
        <begin position="39"/>
        <end position="59"/>
    </location>
</feature>
<dbReference type="OrthoDB" id="5342292at2759"/>
<dbReference type="GO" id="GO:0016020">
    <property type="term" value="C:membrane"/>
    <property type="evidence" value="ECO:0007669"/>
    <property type="project" value="UniProtKB-SubCell"/>
</dbReference>
<gene>
    <name evidence="8" type="ORF">CGXH109_LOCUS86957</name>
</gene>
<keyword evidence="4 6" id="KW-0472">Membrane</keyword>
<evidence type="ECO:0000313" key="9">
    <source>
        <dbReference type="Proteomes" id="UP001152533"/>
    </source>
</evidence>
<evidence type="ECO:0000256" key="4">
    <source>
        <dbReference type="ARBA" id="ARBA00023136"/>
    </source>
</evidence>
<comment type="caution">
    <text evidence="8">The sequence shown here is derived from an EMBL/GenBank/DDBJ whole genome shotgun (WGS) entry which is preliminary data.</text>
</comment>
<evidence type="ECO:0000256" key="6">
    <source>
        <dbReference type="SAM" id="Phobius"/>
    </source>
</evidence>
<dbReference type="EMBL" id="CAMGZC010000716">
    <property type="protein sequence ID" value="CAI0649561.1"/>
    <property type="molecule type" value="Genomic_DNA"/>
</dbReference>
<dbReference type="InterPro" id="IPR049326">
    <property type="entry name" value="Rhodopsin_dom_fungi"/>
</dbReference>
<accession>A0A9W4WLM9</accession>
<comment type="subcellular location">
    <subcellularLocation>
        <location evidence="1">Membrane</location>
        <topology evidence="1">Multi-pass membrane protein</topology>
    </subcellularLocation>
</comment>
<dbReference type="Pfam" id="PF20684">
    <property type="entry name" value="Fung_rhodopsin"/>
    <property type="match status" value="1"/>
</dbReference>
<feature type="transmembrane region" description="Helical" evidence="6">
    <location>
        <begin position="71"/>
        <end position="93"/>
    </location>
</feature>